<keyword evidence="2" id="KW-1185">Reference proteome</keyword>
<dbReference type="InterPro" id="IPR015915">
    <property type="entry name" value="Kelch-typ_b-propeller"/>
</dbReference>
<dbReference type="AlphaFoldDB" id="A0A068XVX4"/>
<evidence type="ECO:0000313" key="2">
    <source>
        <dbReference type="Proteomes" id="UP000017246"/>
    </source>
</evidence>
<reference evidence="1" key="2">
    <citation type="submission" date="2015-11" db="EMBL/GenBank/DDBJ databases">
        <authorList>
            <person name="Zhang Y."/>
            <person name="Guo Z."/>
        </authorList>
    </citation>
    <scope>NUCLEOTIDE SEQUENCE</scope>
</reference>
<organism evidence="1 2">
    <name type="scientific">Echinococcus multilocularis</name>
    <name type="common">Fox tapeworm</name>
    <dbReference type="NCBI Taxonomy" id="6211"/>
    <lineage>
        <taxon>Eukaryota</taxon>
        <taxon>Metazoa</taxon>
        <taxon>Spiralia</taxon>
        <taxon>Lophotrochozoa</taxon>
        <taxon>Platyhelminthes</taxon>
        <taxon>Cestoda</taxon>
        <taxon>Eucestoda</taxon>
        <taxon>Cyclophyllidea</taxon>
        <taxon>Taeniidae</taxon>
        <taxon>Echinococcus</taxon>
    </lineage>
</organism>
<dbReference type="OrthoDB" id="6282652at2759"/>
<protein>
    <submittedName>
        <fullName evidence="1">Galactose oxidase kelch beta propeller</fullName>
    </submittedName>
</protein>
<evidence type="ECO:0000313" key="1">
    <source>
        <dbReference type="EMBL" id="CDS36514.1"/>
    </source>
</evidence>
<reference evidence="1" key="1">
    <citation type="journal article" date="2013" name="Nature">
        <title>The genomes of four tapeworm species reveal adaptations to parasitism.</title>
        <authorList>
            <person name="Tsai I.J."/>
            <person name="Zarowiecki M."/>
            <person name="Holroyd N."/>
            <person name="Garciarrubio A."/>
            <person name="Sanchez-Flores A."/>
            <person name="Brooks K.L."/>
            <person name="Tracey A."/>
            <person name="Bobes R.J."/>
            <person name="Fragoso G."/>
            <person name="Sciutto E."/>
            <person name="Aslett M."/>
            <person name="Beasley H."/>
            <person name="Bennett H.M."/>
            <person name="Cai J."/>
            <person name="Camicia F."/>
            <person name="Clark R."/>
            <person name="Cucher M."/>
            <person name="De Silva N."/>
            <person name="Day T.A."/>
            <person name="Deplazes P."/>
            <person name="Estrada K."/>
            <person name="Fernandez C."/>
            <person name="Holland P.W."/>
            <person name="Hou J."/>
            <person name="Hu S."/>
            <person name="Huckvale T."/>
            <person name="Hung S.S."/>
            <person name="Kamenetzky L."/>
            <person name="Keane J.A."/>
            <person name="Kiss F."/>
            <person name="Koziol U."/>
            <person name="Lambert O."/>
            <person name="Liu K."/>
            <person name="Luo X."/>
            <person name="Luo Y."/>
            <person name="Macchiaroli N."/>
            <person name="Nichol S."/>
            <person name="Paps J."/>
            <person name="Parkinson J."/>
            <person name="Pouchkina-Stantcheva N."/>
            <person name="Riddiford N."/>
            <person name="Rosenzvit M."/>
            <person name="Salinas G."/>
            <person name="Wasmuth J.D."/>
            <person name="Zamanian M."/>
            <person name="Zheng Y."/>
            <person name="Cai X."/>
            <person name="Soberon X."/>
            <person name="Olson P.D."/>
            <person name="Laclette J.P."/>
            <person name="Brehm K."/>
            <person name="Berriman M."/>
            <person name="Garciarrubio A."/>
            <person name="Bobes R.J."/>
            <person name="Fragoso G."/>
            <person name="Sanchez-Flores A."/>
            <person name="Estrada K."/>
            <person name="Cevallos M.A."/>
            <person name="Morett E."/>
            <person name="Gonzalez V."/>
            <person name="Portillo T."/>
            <person name="Ochoa-Leyva A."/>
            <person name="Jose M.V."/>
            <person name="Sciutto E."/>
            <person name="Landa A."/>
            <person name="Jimenez L."/>
            <person name="Valdes V."/>
            <person name="Carrero J.C."/>
            <person name="Larralde C."/>
            <person name="Morales-Montor J."/>
            <person name="Limon-Lason J."/>
            <person name="Soberon X."/>
            <person name="Laclette J.P."/>
        </authorList>
    </citation>
    <scope>NUCLEOTIDE SEQUENCE [LARGE SCALE GENOMIC DNA]</scope>
</reference>
<dbReference type="SUPFAM" id="SSF117281">
    <property type="entry name" value="Kelch motif"/>
    <property type="match status" value="1"/>
</dbReference>
<dbReference type="Proteomes" id="UP000017246">
    <property type="component" value="Unassembled WGS sequence"/>
</dbReference>
<sequence length="195" mass="21221">MPHTQELHTSTFITLSICVDIWLSPSSPSVGEQQPPHSSSGWVTLIESHIPRKRTHTSSGSLRRGLRSPSLSGQRRSWYSVAARNESLFILAATQDITAKEWAPPPANMPSARETPSALNIPDIGIVTVGRQKRGERLKSAEMLVEDPSGESGWRWIELNPMLGARNETGIAYFNGCVVVAGGHEGQPKVTVAFA</sequence>
<accession>A0A068XVX4</accession>
<proteinExistence type="predicted"/>
<dbReference type="EMBL" id="LN902849">
    <property type="protein sequence ID" value="CDS36514.1"/>
    <property type="molecule type" value="Genomic_DNA"/>
</dbReference>
<gene>
    <name evidence="1" type="ORF">EmuJ_000361700</name>
</gene>
<name>A0A068XVX4_ECHMU</name>
<dbReference type="Gene3D" id="2.120.10.80">
    <property type="entry name" value="Kelch-type beta propeller"/>
    <property type="match status" value="1"/>
</dbReference>